<keyword evidence="4" id="KW-1185">Reference proteome</keyword>
<evidence type="ECO:0000259" key="1">
    <source>
        <dbReference type="Pfam" id="PF07589"/>
    </source>
</evidence>
<dbReference type="KEGG" id="bgok:Pr1d_19030"/>
<dbReference type="InterPro" id="IPR013424">
    <property type="entry name" value="Ice-binding_C"/>
</dbReference>
<dbReference type="PANTHER" id="PTHR19328:SF75">
    <property type="entry name" value="ALDOSE SUGAR DEHYDROGENASE YLII"/>
    <property type="match status" value="1"/>
</dbReference>
<feature type="domain" description="Ice-binding protein C-terminal" evidence="1">
    <location>
        <begin position="480"/>
        <end position="503"/>
    </location>
</feature>
<dbReference type="InterPro" id="IPR011041">
    <property type="entry name" value="Quinoprot_gluc/sorb_DH_b-prop"/>
</dbReference>
<organism evidence="3 4">
    <name type="scientific">Bythopirellula goksoeyrii</name>
    <dbReference type="NCBI Taxonomy" id="1400387"/>
    <lineage>
        <taxon>Bacteria</taxon>
        <taxon>Pseudomonadati</taxon>
        <taxon>Planctomycetota</taxon>
        <taxon>Planctomycetia</taxon>
        <taxon>Pirellulales</taxon>
        <taxon>Lacipirellulaceae</taxon>
        <taxon>Bythopirellula</taxon>
    </lineage>
</organism>
<protein>
    <submittedName>
        <fullName evidence="3">Quinoprotein glucose dehydrogenase B</fullName>
        <ecNumber evidence="3">1.1.5.2</ecNumber>
    </submittedName>
</protein>
<dbReference type="GO" id="GO:0008876">
    <property type="term" value="F:quinoprotein glucose dehydrogenase activity"/>
    <property type="evidence" value="ECO:0007669"/>
    <property type="project" value="UniProtKB-EC"/>
</dbReference>
<dbReference type="InterPro" id="IPR011042">
    <property type="entry name" value="6-blade_b-propeller_TolB-like"/>
</dbReference>
<dbReference type="Gene3D" id="2.120.10.30">
    <property type="entry name" value="TolB, C-terminal domain"/>
    <property type="match status" value="1"/>
</dbReference>
<dbReference type="EC" id="1.1.5.2" evidence="3"/>
<dbReference type="InterPro" id="IPR018247">
    <property type="entry name" value="EF_Hand_1_Ca_BS"/>
</dbReference>
<dbReference type="GO" id="GO:0000272">
    <property type="term" value="P:polysaccharide catabolic process"/>
    <property type="evidence" value="ECO:0007669"/>
    <property type="project" value="InterPro"/>
</dbReference>
<dbReference type="RefSeq" id="WP_148076321.1">
    <property type="nucleotide sequence ID" value="NZ_CP042913.1"/>
</dbReference>
<proteinExistence type="predicted"/>
<dbReference type="NCBIfam" id="TIGR02595">
    <property type="entry name" value="PEP_CTERM"/>
    <property type="match status" value="1"/>
</dbReference>
<name>A0A5B9QKE7_9BACT</name>
<accession>A0A5B9QKE7</accession>
<dbReference type="PROSITE" id="PS00018">
    <property type="entry name" value="EF_HAND_1"/>
    <property type="match status" value="1"/>
</dbReference>
<evidence type="ECO:0000259" key="2">
    <source>
        <dbReference type="Pfam" id="PF07995"/>
    </source>
</evidence>
<evidence type="ECO:0000313" key="3">
    <source>
        <dbReference type="EMBL" id="QEG34621.1"/>
    </source>
</evidence>
<dbReference type="AlphaFoldDB" id="A0A5B9QKE7"/>
<feature type="domain" description="Glucose/Sorbosone dehydrogenase" evidence="2">
    <location>
        <begin position="48"/>
        <end position="356"/>
    </location>
</feature>
<dbReference type="SUPFAM" id="SSF50952">
    <property type="entry name" value="Soluble quinoprotein glucose dehydrogenase"/>
    <property type="match status" value="1"/>
</dbReference>
<gene>
    <name evidence="3" type="primary">gdhB_2</name>
    <name evidence="3" type="ORF">Pr1d_19030</name>
</gene>
<dbReference type="PANTHER" id="PTHR19328">
    <property type="entry name" value="HEDGEHOG-INTERACTING PROTEIN"/>
    <property type="match status" value="1"/>
</dbReference>
<dbReference type="InterPro" id="IPR036439">
    <property type="entry name" value="Dockerin_dom_sf"/>
</dbReference>
<reference evidence="3 4" key="1">
    <citation type="submission" date="2019-08" db="EMBL/GenBank/DDBJ databases">
        <title>Deep-cultivation of Planctomycetes and their phenomic and genomic characterization uncovers novel biology.</title>
        <authorList>
            <person name="Wiegand S."/>
            <person name="Jogler M."/>
            <person name="Boedeker C."/>
            <person name="Pinto D."/>
            <person name="Vollmers J."/>
            <person name="Rivas-Marin E."/>
            <person name="Kohn T."/>
            <person name="Peeters S.H."/>
            <person name="Heuer A."/>
            <person name="Rast P."/>
            <person name="Oberbeckmann S."/>
            <person name="Bunk B."/>
            <person name="Jeske O."/>
            <person name="Meyerdierks A."/>
            <person name="Storesund J.E."/>
            <person name="Kallscheuer N."/>
            <person name="Luecker S."/>
            <person name="Lage O.M."/>
            <person name="Pohl T."/>
            <person name="Merkel B.J."/>
            <person name="Hornburger P."/>
            <person name="Mueller R.-W."/>
            <person name="Bruemmer F."/>
            <person name="Labrenz M."/>
            <person name="Spormann A.M."/>
            <person name="Op den Camp H."/>
            <person name="Overmann J."/>
            <person name="Amann R."/>
            <person name="Jetten M.S.M."/>
            <person name="Mascher T."/>
            <person name="Medema M.H."/>
            <person name="Devos D.P."/>
            <person name="Kaster A.-K."/>
            <person name="Ovreas L."/>
            <person name="Rohde M."/>
            <person name="Galperin M.Y."/>
            <person name="Jogler C."/>
        </authorList>
    </citation>
    <scope>NUCLEOTIDE SEQUENCE [LARGE SCALE GENOMIC DNA]</scope>
    <source>
        <strain evidence="3 4">Pr1d</strain>
    </source>
</reference>
<dbReference type="Proteomes" id="UP000323917">
    <property type="component" value="Chromosome"/>
</dbReference>
<dbReference type="InterPro" id="IPR012938">
    <property type="entry name" value="Glc/Sorbosone_DH"/>
</dbReference>
<dbReference type="OrthoDB" id="9770043at2"/>
<dbReference type="EMBL" id="CP042913">
    <property type="protein sequence ID" value="QEG34621.1"/>
    <property type="molecule type" value="Genomic_DNA"/>
</dbReference>
<dbReference type="Pfam" id="PF07995">
    <property type="entry name" value="GSDH"/>
    <property type="match status" value="1"/>
</dbReference>
<evidence type="ECO:0000313" key="4">
    <source>
        <dbReference type="Proteomes" id="UP000323917"/>
    </source>
</evidence>
<dbReference type="Pfam" id="PF07589">
    <property type="entry name" value="PEP-CTERM"/>
    <property type="match status" value="1"/>
</dbReference>
<sequence>MARGSGYKYTSKCGTLTTSAFLLAFGFLGAAYSFGAAVGLHRVVNGLNQPVFATFAPGDKERLFVLERTGTIKIVNLSTETIISTPFLTVPDTDSSSSEEGLLGLAFHPNYATNGKFYINVTVDDDGGTAATRTHIRGYTVSADPNVANPAATELLAFNQPQSNHNGGWIGFSPVDDYLYIMTGDGGNGNDTGTGHTAGIGNSQDITSNLLGKALRIDVDGTNGTGGNYGIPASNPFVGATGDDEIWAYGLRNPYRASFDRQTGDLWIGDVGQGSREEIDFQPASDTGGRNYGWRVREGFIQNPAYPNDPTPAGAVNPEYDYPRGGGAAVTGGYVYRGPDPELQGQYFFGDSQQNFIRTFDPSNPIGTATNIHGSLPPDAGTLNAPVSFAEDFYGNLYVLDYTGEIFRFVTDAVVPGDFNGDGKVDGDDLAKWQASYDLDGGADADDDGDSDGADFLIWQRNFGKTAQDPPSPLSSEPHQVPEPATFALLAAGILASWCARRR</sequence>
<keyword evidence="3" id="KW-0560">Oxidoreductase</keyword>
<dbReference type="Gene3D" id="1.10.1330.10">
    <property type="entry name" value="Dockerin domain"/>
    <property type="match status" value="1"/>
</dbReference>